<accession>A0A246RP13</accession>
<evidence type="ECO:0000256" key="1">
    <source>
        <dbReference type="SAM" id="Phobius"/>
    </source>
</evidence>
<proteinExistence type="predicted"/>
<name>A0A246RP13_9ACTN</name>
<dbReference type="AlphaFoldDB" id="A0A246RP13"/>
<protein>
    <submittedName>
        <fullName evidence="2">Uncharacterized protein</fullName>
    </submittedName>
</protein>
<organism evidence="2 3">
    <name type="scientific">Micromonospora wenchangensis</name>
    <dbReference type="NCBI Taxonomy" id="1185415"/>
    <lineage>
        <taxon>Bacteria</taxon>
        <taxon>Bacillati</taxon>
        <taxon>Actinomycetota</taxon>
        <taxon>Actinomycetes</taxon>
        <taxon>Micromonosporales</taxon>
        <taxon>Micromonosporaceae</taxon>
        <taxon>Micromonospora</taxon>
    </lineage>
</organism>
<keyword evidence="1" id="KW-0472">Membrane</keyword>
<keyword evidence="3" id="KW-1185">Reference proteome</keyword>
<keyword evidence="1" id="KW-1133">Transmembrane helix</keyword>
<dbReference type="Proteomes" id="UP000197174">
    <property type="component" value="Unassembled WGS sequence"/>
</dbReference>
<feature type="transmembrane region" description="Helical" evidence="1">
    <location>
        <begin position="229"/>
        <end position="248"/>
    </location>
</feature>
<dbReference type="EMBL" id="MZMV01000013">
    <property type="protein sequence ID" value="OWV09086.1"/>
    <property type="molecule type" value="Genomic_DNA"/>
</dbReference>
<keyword evidence="1" id="KW-0812">Transmembrane</keyword>
<gene>
    <name evidence="2" type="ORF">B5D80_10620</name>
</gene>
<comment type="caution">
    <text evidence="2">The sequence shown here is derived from an EMBL/GenBank/DDBJ whole genome shotgun (WGS) entry which is preliminary data.</text>
</comment>
<evidence type="ECO:0000313" key="2">
    <source>
        <dbReference type="EMBL" id="OWV09086.1"/>
    </source>
</evidence>
<reference evidence="2 3" key="1">
    <citation type="submission" date="2017-03" db="EMBL/GenBank/DDBJ databases">
        <title>Whole genome sequence of Micromonospora wenchangensis, isolated from mangrove soil.</title>
        <authorList>
            <person name="Yang H."/>
        </authorList>
    </citation>
    <scope>NUCLEOTIDE SEQUENCE [LARGE SCALE GENOMIC DNA]</scope>
    <source>
        <strain evidence="2 3">CCTCC AA 2012002</strain>
    </source>
</reference>
<evidence type="ECO:0000313" key="3">
    <source>
        <dbReference type="Proteomes" id="UP000197174"/>
    </source>
</evidence>
<sequence>MVGFGPAARLAQELRGAYLAAGEPPMKRVARMGDVSTSTLSENLSGRRIPTSHVLDAFLVGIGVTDEVARDWRRLREKAVEAAERFEPDGRIASSSGLLAALRRLRAEQRLTDEELERRLDAVSGQRLKGALSGSVPGRAQVDAILAGEVALDPDALGYLVLCLGAHESQVRAWCVLADRLGEQQTEPQDPLPDLLVASAPTADAVIASGAAAEGTPGPSIVRPSRRRWHMLAAVALTAVSLVLLGMATADRRRDRVTPDNEQTGGPVVEEAPDGRYEVFVLGQRIVVTPQSAFAREDAVLTRLVVSRTTTSSQVDDYEKREFRRTIIDGQDCESSTLIDANDRRKPEPTQCTASALTRLRVPNPSTDPRELSRQLLVDQGAEPGSTAESLAVLRGIANLNKEHCLGSAQRAAVLRVLAGLPGLVFRDWSIDATGRQGLAFSIDGEAAEETMDTRDTLVVDPARGALLFHEQTVRPETPVPVVESGTTFVDCELRKRHD</sequence>